<evidence type="ECO:0000313" key="2">
    <source>
        <dbReference type="EMBL" id="EER43476.1"/>
    </source>
</evidence>
<evidence type="ECO:0000313" key="3">
    <source>
        <dbReference type="Proteomes" id="UP000002624"/>
    </source>
</evidence>
<dbReference type="PANTHER" id="PTHR12461:SF105">
    <property type="entry name" value="HYPOXIA-INDUCIBLE FACTOR 1-ALPHA INHIBITOR"/>
    <property type="match status" value="1"/>
</dbReference>
<dbReference type="InterPro" id="IPR003347">
    <property type="entry name" value="JmjC_dom"/>
</dbReference>
<dbReference type="Proteomes" id="UP000002624">
    <property type="component" value="Unassembled WGS sequence"/>
</dbReference>
<sequence>MPEEQGRAVFIELESADVGAGAGPVAWHSGSCDFGVATCGKVCGAFEAANHHVREWESPRSIIHYRKMKKTLPSLTLRPRSKIKSTSRFKPLGTLSSQDISTFQASYFQPELPVIFPRGHFSQLPAIQKWFSTPTTTTFSSSADNSNTLAPSSLNYVYLEKHSDCSVPVEFTFSQRPDSPETLHFQRLHTPLGLFLKWTKTTQHNAEGIPPNAKLYLAQCQLLDLPPELRLDLPTPPLVLEAGKGDIYDTNIWMGVPPTYTPLHRDPNPNLFVQMAGRKIVRLDAPDTGLVAFERVRESILRRQKKDASANIGGITVGDAKFRGEEMMQGLENRLLEREVWGDTMEIGVDGEDTEDTTEIREGFEAHLNAGDGMFIPMGWWHSIKGVGEGITASVNWWFR</sequence>
<dbReference type="Gene3D" id="2.60.120.650">
    <property type="entry name" value="Cupin"/>
    <property type="match status" value="1"/>
</dbReference>
<proteinExistence type="predicted"/>
<dbReference type="PANTHER" id="PTHR12461">
    <property type="entry name" value="HYPOXIA-INDUCIBLE FACTOR 1 ALPHA INHIBITOR-RELATED"/>
    <property type="match status" value="1"/>
</dbReference>
<dbReference type="STRING" id="544712.C6H7U5"/>
<dbReference type="eggNOG" id="KOG2132">
    <property type="taxonomic scope" value="Eukaryota"/>
</dbReference>
<dbReference type="InterPro" id="IPR041667">
    <property type="entry name" value="Cupin_8"/>
</dbReference>
<evidence type="ECO:0000259" key="1">
    <source>
        <dbReference type="PROSITE" id="PS51184"/>
    </source>
</evidence>
<dbReference type="VEuPathDB" id="FungiDB:HCDG_01506"/>
<name>C6H7U5_AJECH</name>
<dbReference type="EMBL" id="GG692420">
    <property type="protein sequence ID" value="EER43476.1"/>
    <property type="molecule type" value="Genomic_DNA"/>
</dbReference>
<protein>
    <submittedName>
        <fullName evidence="2">JmjC domain-containing protein</fullName>
    </submittedName>
</protein>
<accession>C6H7U5</accession>
<organism evidence="2 3">
    <name type="scientific">Ajellomyces capsulatus (strain H143)</name>
    <name type="common">Darling's disease fungus</name>
    <name type="synonym">Histoplasma capsulatum</name>
    <dbReference type="NCBI Taxonomy" id="544712"/>
    <lineage>
        <taxon>Eukaryota</taxon>
        <taxon>Fungi</taxon>
        <taxon>Dikarya</taxon>
        <taxon>Ascomycota</taxon>
        <taxon>Pezizomycotina</taxon>
        <taxon>Eurotiomycetes</taxon>
        <taxon>Eurotiomycetidae</taxon>
        <taxon>Onygenales</taxon>
        <taxon>Ajellomycetaceae</taxon>
        <taxon>Histoplasma</taxon>
    </lineage>
</organism>
<gene>
    <name evidence="2" type="ORF">HCDG_01506</name>
</gene>
<dbReference type="OrthoDB" id="263283at2759"/>
<dbReference type="PROSITE" id="PS51184">
    <property type="entry name" value="JMJC"/>
    <property type="match status" value="1"/>
</dbReference>
<feature type="domain" description="JmjC" evidence="1">
    <location>
        <begin position="224"/>
        <end position="400"/>
    </location>
</feature>
<dbReference type="Pfam" id="PF13621">
    <property type="entry name" value="Cupin_8"/>
    <property type="match status" value="1"/>
</dbReference>
<dbReference type="HOGENOM" id="CLU_054409_0_0_1"/>
<reference evidence="3" key="1">
    <citation type="submission" date="2009-05" db="EMBL/GenBank/DDBJ databases">
        <title>The genome sequence of Ajellomyces capsulatus strain H143.</title>
        <authorList>
            <person name="Champion M."/>
            <person name="Cuomo C.A."/>
            <person name="Ma L.-J."/>
            <person name="Henn M.R."/>
            <person name="Sil A."/>
            <person name="Goldman B."/>
            <person name="Young S.K."/>
            <person name="Kodira C.D."/>
            <person name="Zeng Q."/>
            <person name="Koehrsen M."/>
            <person name="Alvarado L."/>
            <person name="Berlin A.M."/>
            <person name="Borenstein D."/>
            <person name="Chen Z."/>
            <person name="Engels R."/>
            <person name="Freedman E."/>
            <person name="Gellesch M."/>
            <person name="Goldberg J."/>
            <person name="Griggs A."/>
            <person name="Gujja S."/>
            <person name="Heiman D.I."/>
            <person name="Hepburn T.A."/>
            <person name="Howarth C."/>
            <person name="Jen D."/>
            <person name="Larson L."/>
            <person name="Lewis B."/>
            <person name="Mehta T."/>
            <person name="Park D."/>
            <person name="Pearson M."/>
            <person name="Roberts A."/>
            <person name="Saif S."/>
            <person name="Shea T.D."/>
            <person name="Shenoy N."/>
            <person name="Sisk P."/>
            <person name="Stolte C."/>
            <person name="Sykes S."/>
            <person name="Walk T."/>
            <person name="White J."/>
            <person name="Yandava C."/>
            <person name="Klein B."/>
            <person name="McEwen J.G."/>
            <person name="Puccia R."/>
            <person name="Goldman G.H."/>
            <person name="Felipe M.S."/>
            <person name="Nino-Vega G."/>
            <person name="San-Blas G."/>
            <person name="Taylor J.W."/>
            <person name="Mendoza L."/>
            <person name="Galagan J.E."/>
            <person name="Nusbaum C."/>
            <person name="Birren B.W."/>
        </authorList>
    </citation>
    <scope>NUCLEOTIDE SEQUENCE [LARGE SCALE GENOMIC DNA]</scope>
    <source>
        <strain evidence="3">H143</strain>
    </source>
</reference>
<dbReference type="SUPFAM" id="SSF51197">
    <property type="entry name" value="Clavaminate synthase-like"/>
    <property type="match status" value="1"/>
</dbReference>
<dbReference type="AlphaFoldDB" id="C6H7U5"/>
<dbReference type="OMA" id="WIGHPPT"/>